<keyword evidence="2" id="KW-1185">Reference proteome</keyword>
<name>A0ABR0B7A9_9CRUS</name>
<gene>
    <name evidence="1" type="ORF">OUZ56_029605</name>
</gene>
<evidence type="ECO:0000313" key="1">
    <source>
        <dbReference type="EMBL" id="KAK4037573.1"/>
    </source>
</evidence>
<sequence length="84" mass="10219">MVVKLHKLLDLTVRCILWLRYLPQKRVEHLGFPKRSKIGLTNKFLWPFEKRTVTDHRNPSFFVKAPYTAWRSEYFTRFKSYESA</sequence>
<dbReference type="EMBL" id="JAOYFB010000040">
    <property type="protein sequence ID" value="KAK4037573.1"/>
    <property type="molecule type" value="Genomic_DNA"/>
</dbReference>
<protein>
    <submittedName>
        <fullName evidence="1">Uncharacterized protein</fullName>
    </submittedName>
</protein>
<organism evidence="1 2">
    <name type="scientific">Daphnia magna</name>
    <dbReference type="NCBI Taxonomy" id="35525"/>
    <lineage>
        <taxon>Eukaryota</taxon>
        <taxon>Metazoa</taxon>
        <taxon>Ecdysozoa</taxon>
        <taxon>Arthropoda</taxon>
        <taxon>Crustacea</taxon>
        <taxon>Branchiopoda</taxon>
        <taxon>Diplostraca</taxon>
        <taxon>Cladocera</taxon>
        <taxon>Anomopoda</taxon>
        <taxon>Daphniidae</taxon>
        <taxon>Daphnia</taxon>
    </lineage>
</organism>
<evidence type="ECO:0000313" key="2">
    <source>
        <dbReference type="Proteomes" id="UP001234178"/>
    </source>
</evidence>
<comment type="caution">
    <text evidence="1">The sequence shown here is derived from an EMBL/GenBank/DDBJ whole genome shotgun (WGS) entry which is preliminary data.</text>
</comment>
<proteinExistence type="predicted"/>
<dbReference type="Proteomes" id="UP001234178">
    <property type="component" value="Unassembled WGS sequence"/>
</dbReference>
<reference evidence="1 2" key="1">
    <citation type="journal article" date="2023" name="Nucleic Acids Res.">
        <title>The hologenome of Daphnia magna reveals possible DNA methylation and microbiome-mediated evolution of the host genome.</title>
        <authorList>
            <person name="Chaturvedi A."/>
            <person name="Li X."/>
            <person name="Dhandapani V."/>
            <person name="Marshall H."/>
            <person name="Kissane S."/>
            <person name="Cuenca-Cambronero M."/>
            <person name="Asole G."/>
            <person name="Calvet F."/>
            <person name="Ruiz-Romero M."/>
            <person name="Marangio P."/>
            <person name="Guigo R."/>
            <person name="Rago D."/>
            <person name="Mirbahai L."/>
            <person name="Eastwood N."/>
            <person name="Colbourne J.K."/>
            <person name="Zhou J."/>
            <person name="Mallon E."/>
            <person name="Orsini L."/>
        </authorList>
    </citation>
    <scope>NUCLEOTIDE SEQUENCE [LARGE SCALE GENOMIC DNA]</scope>
    <source>
        <strain evidence="1">LRV0_1</strain>
    </source>
</reference>
<accession>A0ABR0B7A9</accession>